<evidence type="ECO:0000256" key="2">
    <source>
        <dbReference type="SAM" id="MobiDB-lite"/>
    </source>
</evidence>
<dbReference type="RefSeq" id="WP_189051355.1">
    <property type="nucleotide sequence ID" value="NZ_BMJQ01000017.1"/>
</dbReference>
<evidence type="ECO:0000256" key="1">
    <source>
        <dbReference type="SAM" id="Coils"/>
    </source>
</evidence>
<accession>A0A8J2YZ37</accession>
<feature type="coiled-coil region" evidence="1">
    <location>
        <begin position="83"/>
        <end position="117"/>
    </location>
</feature>
<comment type="caution">
    <text evidence="3">The sequence shown here is derived from an EMBL/GenBank/DDBJ whole genome shotgun (WGS) entry which is preliminary data.</text>
</comment>
<feature type="region of interest" description="Disordered" evidence="2">
    <location>
        <begin position="201"/>
        <end position="225"/>
    </location>
</feature>
<organism evidence="3 4">
    <name type="scientific">Aliidongia dinghuensis</name>
    <dbReference type="NCBI Taxonomy" id="1867774"/>
    <lineage>
        <taxon>Bacteria</taxon>
        <taxon>Pseudomonadati</taxon>
        <taxon>Pseudomonadota</taxon>
        <taxon>Alphaproteobacteria</taxon>
        <taxon>Rhodospirillales</taxon>
        <taxon>Dongiaceae</taxon>
        <taxon>Aliidongia</taxon>
    </lineage>
</organism>
<reference evidence="3" key="1">
    <citation type="journal article" date="2014" name="Int. J. Syst. Evol. Microbiol.">
        <title>Complete genome sequence of Corynebacterium casei LMG S-19264T (=DSM 44701T), isolated from a smear-ripened cheese.</title>
        <authorList>
            <consortium name="US DOE Joint Genome Institute (JGI-PGF)"/>
            <person name="Walter F."/>
            <person name="Albersmeier A."/>
            <person name="Kalinowski J."/>
            <person name="Ruckert C."/>
        </authorList>
    </citation>
    <scope>NUCLEOTIDE SEQUENCE</scope>
    <source>
        <strain evidence="3">CGMCC 1.15725</strain>
    </source>
</reference>
<protein>
    <submittedName>
        <fullName evidence="3">Uncharacterized protein</fullName>
    </submittedName>
</protein>
<gene>
    <name evidence="3" type="ORF">GCM10011611_54780</name>
</gene>
<dbReference type="AlphaFoldDB" id="A0A8J2YZ37"/>
<reference evidence="3" key="2">
    <citation type="submission" date="2020-09" db="EMBL/GenBank/DDBJ databases">
        <authorList>
            <person name="Sun Q."/>
            <person name="Zhou Y."/>
        </authorList>
    </citation>
    <scope>NUCLEOTIDE SEQUENCE</scope>
    <source>
        <strain evidence="3">CGMCC 1.15725</strain>
    </source>
</reference>
<keyword evidence="4" id="KW-1185">Reference proteome</keyword>
<name>A0A8J2YZ37_9PROT</name>
<sequence>MNAATAIGTLLIGVVSLWATTQISGLEDYFRSEIVRRNNELSDIAEQSRRLKSLADDREKRLADLQNITEQITVANLSTQSKLLSTQKELAQLEYEILNAKEKIASSEERLTSLAAQSREQISLIDSFRRQRFYSILSRRIVFDSITSEVNNTGIDGEGVYKTLTTMPPSDMDPELASYLPEFRANAQSTCQWIRTYRRTPPQKQTYPDAPKMPGEKVENGNSKMSQQEYNDWTAARDEWNKRYDAIVKSNTDANNTFQKDREYLMEAALNCACRALATAAHPVSAICPADEKQPKPPSP</sequence>
<keyword evidence="1" id="KW-0175">Coiled coil</keyword>
<evidence type="ECO:0000313" key="4">
    <source>
        <dbReference type="Proteomes" id="UP000646365"/>
    </source>
</evidence>
<proteinExistence type="predicted"/>
<dbReference type="Proteomes" id="UP000646365">
    <property type="component" value="Unassembled WGS sequence"/>
</dbReference>
<dbReference type="EMBL" id="BMJQ01000017">
    <property type="protein sequence ID" value="GGF41390.1"/>
    <property type="molecule type" value="Genomic_DNA"/>
</dbReference>
<evidence type="ECO:0000313" key="3">
    <source>
        <dbReference type="EMBL" id="GGF41390.1"/>
    </source>
</evidence>